<feature type="transmembrane region" description="Helical" evidence="2">
    <location>
        <begin position="299"/>
        <end position="316"/>
    </location>
</feature>
<comment type="caution">
    <text evidence="4">The sequence shown here is derived from an EMBL/GenBank/DDBJ whole genome shotgun (WGS) entry which is preliminary data.</text>
</comment>
<evidence type="ECO:0000259" key="3">
    <source>
        <dbReference type="Pfam" id="PF01569"/>
    </source>
</evidence>
<dbReference type="GO" id="GO:0042392">
    <property type="term" value="F:sphingosine-1-phosphate phosphatase activity"/>
    <property type="evidence" value="ECO:0007669"/>
    <property type="project" value="TreeGrafter"/>
</dbReference>
<dbReference type="Gene3D" id="1.20.144.10">
    <property type="entry name" value="Phosphatidic acid phosphatase type 2/haloperoxidase"/>
    <property type="match status" value="1"/>
</dbReference>
<feature type="domain" description="Phosphatidic acid phosphatase type 2/haloperoxidase" evidence="3">
    <location>
        <begin position="96"/>
        <end position="276"/>
    </location>
</feature>
<feature type="transmembrane region" description="Helical" evidence="2">
    <location>
        <begin position="6"/>
        <end position="25"/>
    </location>
</feature>
<name>A0A2J7ZQS3_9CHLO</name>
<protein>
    <recommendedName>
        <fullName evidence="3">Phosphatidic acid phosphatase type 2/haloperoxidase domain-containing protein</fullName>
    </recommendedName>
</protein>
<feature type="transmembrane region" description="Helical" evidence="2">
    <location>
        <begin position="260"/>
        <end position="279"/>
    </location>
</feature>
<organism evidence="4 5">
    <name type="scientific">Tetrabaena socialis</name>
    <dbReference type="NCBI Taxonomy" id="47790"/>
    <lineage>
        <taxon>Eukaryota</taxon>
        <taxon>Viridiplantae</taxon>
        <taxon>Chlorophyta</taxon>
        <taxon>core chlorophytes</taxon>
        <taxon>Chlorophyceae</taxon>
        <taxon>CS clade</taxon>
        <taxon>Chlamydomonadales</taxon>
        <taxon>Tetrabaenaceae</taxon>
        <taxon>Tetrabaena</taxon>
    </lineage>
</organism>
<gene>
    <name evidence="4" type="ORF">TSOC_011370</name>
</gene>
<dbReference type="Pfam" id="PF01569">
    <property type="entry name" value="PAP2"/>
    <property type="match status" value="1"/>
</dbReference>
<keyword evidence="2" id="KW-1133">Transmembrane helix</keyword>
<keyword evidence="2" id="KW-0812">Transmembrane</keyword>
<feature type="transmembrane region" description="Helical" evidence="2">
    <location>
        <begin position="58"/>
        <end position="77"/>
    </location>
</feature>
<feature type="compositionally biased region" description="Low complexity" evidence="1">
    <location>
        <begin position="140"/>
        <end position="151"/>
    </location>
</feature>
<evidence type="ECO:0000313" key="5">
    <source>
        <dbReference type="Proteomes" id="UP000236333"/>
    </source>
</evidence>
<feature type="compositionally biased region" description="Pro residues" evidence="1">
    <location>
        <begin position="152"/>
        <end position="166"/>
    </location>
</feature>
<feature type="transmembrane region" description="Helical" evidence="2">
    <location>
        <begin position="230"/>
        <end position="248"/>
    </location>
</feature>
<proteinExistence type="predicted"/>
<evidence type="ECO:0000256" key="2">
    <source>
        <dbReference type="SAM" id="Phobius"/>
    </source>
</evidence>
<dbReference type="PANTHER" id="PTHR14969:SF13">
    <property type="entry name" value="AT30094P"/>
    <property type="match status" value="1"/>
</dbReference>
<sequence length="493" mass="49818">MALRTIVALPGALLLAVCLLARFIAPLVRRHIRPAVLRRVHQQCAGVASLQQRMRSPVLDVLVKITALTVTVEFYLLSLPPIAWLGGPAGAAGSVAVVQCMAVATYMTCALKDLLSCPRPAQARGAAATATIKRAAAAGKAARKGAPAGEDGPPPPPPPPPSPLVSPSPGAGPGSGGGAVGAEVEVEVLESAYRGEVEMGAPSMHTWCALVMPAYAAVAAAQLGALPPPAAAACVAAAAVWAGWVALSRLYLGVHTPVDLALGGGCGAAMLGLWARVGLGQVAAVAAAPGSYGAYVSPGWALAATAAGYVAALGTYPTPMSHTTSYEYAVIFLGAALGALAALMGRCSLVLVVLRPYGAAAAVGTLPPAARHPAAVAALGFLAVAVSKAVAKEVLLLVLPPLMRLAPAGLRRLWQPPVHPSGCCVRSAQSRSSPPASPTTPPGGAAGGLAAAGVLMKTPYLPYDVDFLRKFINYGITVYVAFDFRHVAELMRG</sequence>
<dbReference type="SUPFAM" id="SSF48317">
    <property type="entry name" value="Acid phosphatase/Vanadium-dependent haloperoxidase"/>
    <property type="match status" value="1"/>
</dbReference>
<dbReference type="PANTHER" id="PTHR14969">
    <property type="entry name" value="SPHINGOSINE-1-PHOSPHATE PHOSPHOHYDROLASE"/>
    <property type="match status" value="1"/>
</dbReference>
<keyword evidence="5" id="KW-1185">Reference proteome</keyword>
<evidence type="ECO:0000313" key="4">
    <source>
        <dbReference type="EMBL" id="PNH02625.1"/>
    </source>
</evidence>
<evidence type="ECO:0000256" key="1">
    <source>
        <dbReference type="SAM" id="MobiDB-lite"/>
    </source>
</evidence>
<accession>A0A2J7ZQS3</accession>
<reference evidence="4 5" key="1">
    <citation type="journal article" date="2017" name="Mol. Biol. Evol.">
        <title>The 4-celled Tetrabaena socialis nuclear genome reveals the essential components for genetic control of cell number at the origin of multicellularity in the volvocine lineage.</title>
        <authorList>
            <person name="Featherston J."/>
            <person name="Arakaki Y."/>
            <person name="Hanschen E.R."/>
            <person name="Ferris P.J."/>
            <person name="Michod R.E."/>
            <person name="Olson B.J.S.C."/>
            <person name="Nozaki H."/>
            <person name="Durand P.M."/>
        </authorList>
    </citation>
    <scope>NUCLEOTIDE SEQUENCE [LARGE SCALE GENOMIC DNA]</scope>
    <source>
        <strain evidence="4 5">NIES-571</strain>
    </source>
</reference>
<dbReference type="InterPro" id="IPR036938">
    <property type="entry name" value="PAP2/HPO_sf"/>
</dbReference>
<dbReference type="Proteomes" id="UP000236333">
    <property type="component" value="Unassembled WGS sequence"/>
</dbReference>
<feature type="transmembrane region" description="Helical" evidence="2">
    <location>
        <begin position="89"/>
        <end position="109"/>
    </location>
</feature>
<dbReference type="EMBL" id="PGGS01000621">
    <property type="protein sequence ID" value="PNH02625.1"/>
    <property type="molecule type" value="Genomic_DNA"/>
</dbReference>
<dbReference type="OrthoDB" id="301434at2759"/>
<feature type="region of interest" description="Disordered" evidence="1">
    <location>
        <begin position="425"/>
        <end position="444"/>
    </location>
</feature>
<dbReference type="InterPro" id="IPR000326">
    <property type="entry name" value="PAP2/HPO"/>
</dbReference>
<feature type="region of interest" description="Disordered" evidence="1">
    <location>
        <begin position="140"/>
        <end position="179"/>
    </location>
</feature>
<keyword evidence="2" id="KW-0472">Membrane</keyword>
<dbReference type="AlphaFoldDB" id="A0A2J7ZQS3"/>
<feature type="transmembrane region" description="Helical" evidence="2">
    <location>
        <begin position="328"/>
        <end position="354"/>
    </location>
</feature>